<dbReference type="PANTHER" id="PTHR41534">
    <property type="entry name" value="BLR3401 PROTEIN"/>
    <property type="match status" value="1"/>
</dbReference>
<organism evidence="3 4">
    <name type="scientific">Tardibacter chloracetimidivorans</name>
    <dbReference type="NCBI Taxonomy" id="1921510"/>
    <lineage>
        <taxon>Bacteria</taxon>
        <taxon>Pseudomonadati</taxon>
        <taxon>Pseudomonadota</taxon>
        <taxon>Alphaproteobacteria</taxon>
        <taxon>Sphingomonadales</taxon>
        <taxon>Sphingomonadaceae</taxon>
        <taxon>Tardibacter</taxon>
    </lineage>
</organism>
<dbReference type="AlphaFoldDB" id="A0A1L3ZVX0"/>
<keyword evidence="2" id="KW-0560">Oxidoreductase</keyword>
<evidence type="ECO:0008006" key="5">
    <source>
        <dbReference type="Google" id="ProtNLM"/>
    </source>
</evidence>
<dbReference type="InterPro" id="IPR032710">
    <property type="entry name" value="NTF2-like_dom_sf"/>
</dbReference>
<evidence type="ECO:0000256" key="2">
    <source>
        <dbReference type="ARBA" id="ARBA00023002"/>
    </source>
</evidence>
<dbReference type="Pfam" id="PF00866">
    <property type="entry name" value="Ring_hydroxyl_B"/>
    <property type="match status" value="1"/>
</dbReference>
<protein>
    <recommendedName>
        <fullName evidence="5">Aromatic-ring-hydroxylating dioxygenase subunit beta</fullName>
    </recommendedName>
</protein>
<dbReference type="EMBL" id="CP018221">
    <property type="protein sequence ID" value="API59772.1"/>
    <property type="molecule type" value="Genomic_DNA"/>
</dbReference>
<dbReference type="CDD" id="cd00667">
    <property type="entry name" value="ring_hydroxylating_dioxygenases_beta"/>
    <property type="match status" value="1"/>
</dbReference>
<comment type="similarity">
    <text evidence="1">Belongs to the bacterial ring-hydroxylating dioxygenase beta subunit family.</text>
</comment>
<dbReference type="GO" id="GO:0019380">
    <property type="term" value="P:3-phenylpropionate catabolic process"/>
    <property type="evidence" value="ECO:0007669"/>
    <property type="project" value="TreeGrafter"/>
</dbReference>
<sequence>MTAGDRPSRASIEEFLFLEAELLDAWDLNRWHELFTEECRYLVPTPSADPYASPDSTLHIIADDAFLLKERVKRLQKRTAHAEFPHSRTQRLIGNVRVVSDDGDEIHVRSTFATFRSRYGKVDIYYGRHEHILVAEGGTLKIKQKRSILGMEALRPQGSLSIIV</sequence>
<name>A0A1L3ZVX0_9SPHN</name>
<dbReference type="OrthoDB" id="7446267at2"/>
<dbReference type="Gene3D" id="3.10.450.50">
    <property type="match status" value="1"/>
</dbReference>
<dbReference type="InterPro" id="IPR000391">
    <property type="entry name" value="Rng_hydr_dOase-bsu"/>
</dbReference>
<evidence type="ECO:0000313" key="4">
    <source>
        <dbReference type="Proteomes" id="UP000182063"/>
    </source>
</evidence>
<keyword evidence="4" id="KW-1185">Reference proteome</keyword>
<evidence type="ECO:0000256" key="1">
    <source>
        <dbReference type="ARBA" id="ARBA00009570"/>
    </source>
</evidence>
<dbReference type="KEGG" id="sphj:BSL82_10975"/>
<proteinExistence type="inferred from homology"/>
<reference evidence="4" key="1">
    <citation type="submission" date="2016-11" db="EMBL/GenBank/DDBJ databases">
        <title>Complete Genome Sequence of alachlor-degrading Sphingomonas sp. strain JJ-A5.</title>
        <authorList>
            <person name="Lee H."/>
            <person name="Ka J.-O."/>
        </authorList>
    </citation>
    <scope>NUCLEOTIDE SEQUENCE [LARGE SCALE GENOMIC DNA]</scope>
    <source>
        <strain evidence="4">JJ-A5</strain>
    </source>
</reference>
<dbReference type="RefSeq" id="WP_072597564.1">
    <property type="nucleotide sequence ID" value="NZ_CP018221.1"/>
</dbReference>
<dbReference type="GO" id="GO:0016491">
    <property type="term" value="F:oxidoreductase activity"/>
    <property type="evidence" value="ECO:0007669"/>
    <property type="project" value="UniProtKB-KW"/>
</dbReference>
<dbReference type="SUPFAM" id="SSF54427">
    <property type="entry name" value="NTF2-like"/>
    <property type="match status" value="1"/>
</dbReference>
<dbReference type="PANTHER" id="PTHR41534:SF2">
    <property type="entry name" value="3-PHENYLPROPIONATE_CINNAMIC ACID DIOXYGENASE SUBUNIT BETA"/>
    <property type="match status" value="1"/>
</dbReference>
<gene>
    <name evidence="3" type="ORF">BSL82_10975</name>
</gene>
<dbReference type="STRING" id="1921510.BSL82_10975"/>
<accession>A0A1L3ZVX0</accession>
<dbReference type="Proteomes" id="UP000182063">
    <property type="component" value="Chromosome"/>
</dbReference>
<evidence type="ECO:0000313" key="3">
    <source>
        <dbReference type="EMBL" id="API59772.1"/>
    </source>
</evidence>